<dbReference type="InterPro" id="IPR037108">
    <property type="entry name" value="TM1727-like_C_sf"/>
</dbReference>
<dbReference type="PANTHER" id="PTHR40459">
    <property type="entry name" value="CONSERVED HYPOTHETICAL ALANINE AND LEUCINE RICH PROTEIN"/>
    <property type="match status" value="1"/>
</dbReference>
<dbReference type="SUPFAM" id="SSF48179">
    <property type="entry name" value="6-phosphogluconate dehydrogenase C-terminal domain-like"/>
    <property type="match status" value="1"/>
</dbReference>
<feature type="domain" description="DUF2520" evidence="1">
    <location>
        <begin position="126"/>
        <end position="243"/>
    </location>
</feature>
<reference evidence="3" key="2">
    <citation type="submission" date="2010-01" db="EMBL/GenBank/DDBJ databases">
        <title>The complete genome of Conexibacter woesei DSM 14684.</title>
        <authorList>
            <consortium name="US DOE Joint Genome Institute (JGI-PGF)"/>
            <person name="Lucas S."/>
            <person name="Copeland A."/>
            <person name="Lapidus A."/>
            <person name="Glavina del Rio T."/>
            <person name="Dalin E."/>
            <person name="Tice H."/>
            <person name="Bruce D."/>
            <person name="Goodwin L."/>
            <person name="Pitluck S."/>
            <person name="Kyrpides N."/>
            <person name="Mavromatis K."/>
            <person name="Ivanova N."/>
            <person name="Mikhailova N."/>
            <person name="Chertkov O."/>
            <person name="Brettin T."/>
            <person name="Detter J.C."/>
            <person name="Han C."/>
            <person name="Larimer F."/>
            <person name="Land M."/>
            <person name="Hauser L."/>
            <person name="Markowitz V."/>
            <person name="Cheng J.-F."/>
            <person name="Hugenholtz P."/>
            <person name="Woyke T."/>
            <person name="Wu D."/>
            <person name="Pukall R."/>
            <person name="Steenblock K."/>
            <person name="Schneider S."/>
            <person name="Klenk H.-P."/>
            <person name="Eisen J.A."/>
        </authorList>
    </citation>
    <scope>NUCLEOTIDE SEQUENCE [LARGE SCALE GENOMIC DNA]</scope>
    <source>
        <strain evidence="3">DSM 14684 / CIP 108061 / JCM 11494 / NBRC 100937 / ID131577</strain>
    </source>
</reference>
<name>D3FBP6_CONWI</name>
<evidence type="ECO:0000313" key="3">
    <source>
        <dbReference type="Proteomes" id="UP000008229"/>
    </source>
</evidence>
<dbReference type="eggNOG" id="COG5495">
    <property type="taxonomic scope" value="Bacteria"/>
</dbReference>
<dbReference type="PANTHER" id="PTHR40459:SF1">
    <property type="entry name" value="CONSERVED HYPOTHETICAL ALANINE AND LEUCINE RICH PROTEIN"/>
    <property type="match status" value="1"/>
</dbReference>
<dbReference type="Proteomes" id="UP000008229">
    <property type="component" value="Chromosome"/>
</dbReference>
<dbReference type="AlphaFoldDB" id="D3FBP6"/>
<dbReference type="InterPro" id="IPR036291">
    <property type="entry name" value="NAD(P)-bd_dom_sf"/>
</dbReference>
<reference evidence="2 3" key="1">
    <citation type="journal article" date="2010" name="Stand. Genomic Sci.">
        <title>Complete genome sequence of Conexibacter woesei type strain (ID131577).</title>
        <authorList>
            <person name="Pukall R."/>
            <person name="Lapidus A."/>
            <person name="Glavina Del Rio T."/>
            <person name="Copeland A."/>
            <person name="Tice H."/>
            <person name="Cheng J.-F."/>
            <person name="Lucas S."/>
            <person name="Chen F."/>
            <person name="Nolan M."/>
            <person name="Bruce D."/>
            <person name="Goodwin L."/>
            <person name="Pitluck S."/>
            <person name="Mavromatis K."/>
            <person name="Ivanova N."/>
            <person name="Ovchinnikova G."/>
            <person name="Pati A."/>
            <person name="Chen A."/>
            <person name="Palaniappan K."/>
            <person name="Land M."/>
            <person name="Hauser L."/>
            <person name="Chang Y.-J."/>
            <person name="Jeffries C.D."/>
            <person name="Chain P."/>
            <person name="Meincke L."/>
            <person name="Sims D."/>
            <person name="Brettin T."/>
            <person name="Detter J.C."/>
            <person name="Rohde M."/>
            <person name="Goeker M."/>
            <person name="Bristow J."/>
            <person name="Eisen J.A."/>
            <person name="Markowitz V."/>
            <person name="Kyrpides N.C."/>
            <person name="Klenk H.-P."/>
            <person name="Hugenholtz P."/>
        </authorList>
    </citation>
    <scope>NUCLEOTIDE SEQUENCE [LARGE SCALE GENOMIC DNA]</scope>
    <source>
        <strain evidence="3">DSM 14684 / CIP 108061 / JCM 11494 / NBRC 100937 / ID131577</strain>
    </source>
</reference>
<dbReference type="STRING" id="469383.Cwoe_2892"/>
<sequence length="266" mass="26848">MWELERESDLPDLTRIRCALVGAGRLGRALAPVLRGTGLLVDGPLGRDGDVGDADLVLLCVPDAEIAAAAAAVEPRPGRLVGHCSGATTLAPLAPHEAFSLHPLMTVPADGAAPFAGAAAATAGSTARAARVATALAVRIGLAPVTVADDDRAAYHAAASIASNFLVTLEAAAERIAATAGVERAALVPLVRASLENWAALGPERALTGPLVRGDEETVARQRAAVEERTPELLELFDAMAGATRALAATPLAASPAATPPAEVAP</sequence>
<dbReference type="Gene3D" id="1.10.1040.20">
    <property type="entry name" value="ProC-like, C-terminal domain"/>
    <property type="match status" value="1"/>
</dbReference>
<dbReference type="HOGENOM" id="CLU_055635_1_0_11"/>
<dbReference type="EMBL" id="CP001854">
    <property type="protein sequence ID" value="ADB51311.1"/>
    <property type="molecule type" value="Genomic_DNA"/>
</dbReference>
<dbReference type="SUPFAM" id="SSF51735">
    <property type="entry name" value="NAD(P)-binding Rossmann-fold domains"/>
    <property type="match status" value="1"/>
</dbReference>
<dbReference type="Pfam" id="PF10728">
    <property type="entry name" value="DUF2520"/>
    <property type="match status" value="1"/>
</dbReference>
<keyword evidence="3" id="KW-1185">Reference proteome</keyword>
<dbReference type="InterPro" id="IPR018931">
    <property type="entry name" value="DUF2520"/>
</dbReference>
<evidence type="ECO:0000313" key="2">
    <source>
        <dbReference type="EMBL" id="ADB51311.1"/>
    </source>
</evidence>
<proteinExistence type="predicted"/>
<protein>
    <recommendedName>
        <fullName evidence="1">DUF2520 domain-containing protein</fullName>
    </recommendedName>
</protein>
<dbReference type="InterPro" id="IPR008927">
    <property type="entry name" value="6-PGluconate_DH-like_C_sf"/>
</dbReference>
<gene>
    <name evidence="2" type="ordered locus">Cwoe_2892</name>
</gene>
<accession>D3FBP6</accession>
<organism evidence="2 3">
    <name type="scientific">Conexibacter woesei (strain DSM 14684 / CCUG 47730 / CIP 108061 / JCM 11494 / NBRC 100937 / ID131577)</name>
    <dbReference type="NCBI Taxonomy" id="469383"/>
    <lineage>
        <taxon>Bacteria</taxon>
        <taxon>Bacillati</taxon>
        <taxon>Actinomycetota</taxon>
        <taxon>Thermoleophilia</taxon>
        <taxon>Solirubrobacterales</taxon>
        <taxon>Conexibacteraceae</taxon>
        <taxon>Conexibacter</taxon>
    </lineage>
</organism>
<dbReference type="KEGG" id="cwo:Cwoe_2892"/>
<dbReference type="Gene3D" id="3.40.50.720">
    <property type="entry name" value="NAD(P)-binding Rossmann-like Domain"/>
    <property type="match status" value="1"/>
</dbReference>
<evidence type="ECO:0000259" key="1">
    <source>
        <dbReference type="Pfam" id="PF10728"/>
    </source>
</evidence>
<dbReference type="OrthoDB" id="8650434at2"/>